<dbReference type="Gene3D" id="2.30.30.490">
    <property type="match status" value="1"/>
</dbReference>
<dbReference type="InterPro" id="IPR001025">
    <property type="entry name" value="BAH_dom"/>
</dbReference>
<feature type="transmembrane region" description="Helical" evidence="10">
    <location>
        <begin position="749"/>
        <end position="767"/>
    </location>
</feature>
<keyword evidence="10" id="KW-0472">Membrane</keyword>
<dbReference type="GO" id="GO:0003682">
    <property type="term" value="F:chromatin binding"/>
    <property type="evidence" value="ECO:0007669"/>
    <property type="project" value="InterPro"/>
</dbReference>
<dbReference type="PROSITE" id="PS51038">
    <property type="entry name" value="BAH"/>
    <property type="match status" value="1"/>
</dbReference>
<dbReference type="EMBL" id="LK028597">
    <property type="protein sequence ID" value="CDS24108.1"/>
    <property type="molecule type" value="Genomic_DNA"/>
</dbReference>
<dbReference type="PROSITE" id="PS50157">
    <property type="entry name" value="ZINC_FINGER_C2H2_2"/>
    <property type="match status" value="1"/>
</dbReference>
<dbReference type="WBParaSite" id="EgrG_000381900">
    <property type="protein sequence ID" value="EgrG_000381900"/>
    <property type="gene ID" value="EgrG_000381900"/>
</dbReference>
<dbReference type="GO" id="GO:0003713">
    <property type="term" value="F:transcription coactivator activity"/>
    <property type="evidence" value="ECO:0007669"/>
    <property type="project" value="TreeGrafter"/>
</dbReference>
<proteinExistence type="inferred from homology"/>
<feature type="domain" description="BAH" evidence="12">
    <location>
        <begin position="56"/>
        <end position="198"/>
    </location>
</feature>
<feature type="domain" description="SANT" evidence="14">
    <location>
        <begin position="317"/>
        <end position="369"/>
    </location>
</feature>
<dbReference type="SMART" id="SM00401">
    <property type="entry name" value="ZnF_GATA"/>
    <property type="match status" value="1"/>
</dbReference>
<keyword evidence="10" id="KW-1133">Transmembrane helix</keyword>
<dbReference type="Proteomes" id="UP000492820">
    <property type="component" value="Unassembled WGS sequence"/>
</dbReference>
<dbReference type="InterPro" id="IPR000679">
    <property type="entry name" value="Znf_GATA"/>
</dbReference>
<dbReference type="InterPro" id="IPR040138">
    <property type="entry name" value="MIER/MTA"/>
</dbReference>
<accession>A0A068X293</accession>
<feature type="domain" description="ELM2" evidence="13">
    <location>
        <begin position="199"/>
        <end position="310"/>
    </location>
</feature>
<dbReference type="InterPro" id="IPR013087">
    <property type="entry name" value="Znf_C2H2_type"/>
</dbReference>
<feature type="domain" description="C2H2-type" evidence="11">
    <location>
        <begin position="519"/>
        <end position="545"/>
    </location>
</feature>
<dbReference type="OrthoDB" id="2193595at2759"/>
<keyword evidence="10" id="KW-0812">Transmembrane</keyword>
<keyword evidence="3 8" id="KW-0863">Zinc-finger</keyword>
<evidence type="ECO:0000259" key="14">
    <source>
        <dbReference type="PROSITE" id="PS51293"/>
    </source>
</evidence>
<protein>
    <submittedName>
        <fullName evidence="15 17">Metastasis associated protein MTA1</fullName>
    </submittedName>
</protein>
<evidence type="ECO:0000256" key="1">
    <source>
        <dbReference type="ARBA" id="ARBA00022553"/>
    </source>
</evidence>
<dbReference type="Gene3D" id="1.10.10.60">
    <property type="entry name" value="Homeodomain-like"/>
    <property type="match status" value="1"/>
</dbReference>
<evidence type="ECO:0000256" key="9">
    <source>
        <dbReference type="SAM" id="MobiDB-lite"/>
    </source>
</evidence>
<dbReference type="GO" id="GO:0008270">
    <property type="term" value="F:zinc ion binding"/>
    <property type="evidence" value="ECO:0007669"/>
    <property type="project" value="UniProtKB-KW"/>
</dbReference>
<dbReference type="GO" id="GO:0043565">
    <property type="term" value="F:sequence-specific DNA binding"/>
    <property type="evidence" value="ECO:0007669"/>
    <property type="project" value="InterPro"/>
</dbReference>
<keyword evidence="5" id="KW-0238">DNA-binding</keyword>
<evidence type="ECO:0000256" key="6">
    <source>
        <dbReference type="ARBA" id="ARBA00023242"/>
    </source>
</evidence>
<reference evidence="15" key="2">
    <citation type="submission" date="2014-06" db="EMBL/GenBank/DDBJ databases">
        <authorList>
            <person name="Aslett M."/>
        </authorList>
    </citation>
    <scope>NUCLEOTIDE SEQUENCE</scope>
</reference>
<dbReference type="CDD" id="cd04709">
    <property type="entry name" value="BAH_MTA"/>
    <property type="match status" value="1"/>
</dbReference>
<dbReference type="SMART" id="SM00355">
    <property type="entry name" value="ZnF_C2H2"/>
    <property type="match status" value="1"/>
</dbReference>
<dbReference type="SMART" id="SM01189">
    <property type="entry name" value="ELM2"/>
    <property type="match status" value="1"/>
</dbReference>
<dbReference type="GO" id="GO:0016581">
    <property type="term" value="C:NuRD complex"/>
    <property type="evidence" value="ECO:0007669"/>
    <property type="project" value="TreeGrafter"/>
</dbReference>
<dbReference type="PANTHER" id="PTHR10865">
    <property type="entry name" value="METASTASIS-ASSOCIATED PROTEIN AND MESODERM INDUCTION EARLY RESPONSE PROTEIN"/>
    <property type="match status" value="1"/>
</dbReference>
<organism evidence="15">
    <name type="scientific">Echinococcus granulosus</name>
    <name type="common">Hydatid tapeworm</name>
    <dbReference type="NCBI Taxonomy" id="6210"/>
    <lineage>
        <taxon>Eukaryota</taxon>
        <taxon>Metazoa</taxon>
        <taxon>Spiralia</taxon>
        <taxon>Lophotrochozoa</taxon>
        <taxon>Platyhelminthes</taxon>
        <taxon>Cestoda</taxon>
        <taxon>Eucestoda</taxon>
        <taxon>Cyclophyllidea</taxon>
        <taxon>Taeniidae</taxon>
        <taxon>Echinococcus</taxon>
        <taxon>Echinococcus granulosus group</taxon>
    </lineage>
</organism>
<evidence type="ECO:0000256" key="4">
    <source>
        <dbReference type="ARBA" id="ARBA00022833"/>
    </source>
</evidence>
<dbReference type="FunFam" id="4.10.1240.50:FF:000001">
    <property type="entry name" value="Metastasis-associated 1 family, member 3"/>
    <property type="match status" value="1"/>
</dbReference>
<evidence type="ECO:0000313" key="16">
    <source>
        <dbReference type="Proteomes" id="UP000492820"/>
    </source>
</evidence>
<dbReference type="Pfam" id="PF01448">
    <property type="entry name" value="ELM2"/>
    <property type="match status" value="1"/>
</dbReference>
<dbReference type="Pfam" id="PF01426">
    <property type="entry name" value="BAH"/>
    <property type="match status" value="1"/>
</dbReference>
<dbReference type="Gene3D" id="4.10.1240.50">
    <property type="match status" value="1"/>
</dbReference>
<evidence type="ECO:0000313" key="15">
    <source>
        <dbReference type="EMBL" id="CDS24108.1"/>
    </source>
</evidence>
<evidence type="ECO:0000259" key="12">
    <source>
        <dbReference type="PROSITE" id="PS51038"/>
    </source>
</evidence>
<keyword evidence="1" id="KW-0597">Phosphoprotein</keyword>
<evidence type="ECO:0000256" key="5">
    <source>
        <dbReference type="ARBA" id="ARBA00023125"/>
    </source>
</evidence>
<dbReference type="InterPro" id="IPR017884">
    <property type="entry name" value="SANT_dom"/>
</dbReference>
<dbReference type="GO" id="GO:0042826">
    <property type="term" value="F:histone deacetylase binding"/>
    <property type="evidence" value="ECO:0007669"/>
    <property type="project" value="TreeGrafter"/>
</dbReference>
<dbReference type="InterPro" id="IPR000949">
    <property type="entry name" value="ELM2_dom"/>
</dbReference>
<evidence type="ECO:0000256" key="2">
    <source>
        <dbReference type="ARBA" id="ARBA00022723"/>
    </source>
</evidence>
<reference evidence="17" key="3">
    <citation type="submission" date="2020-10" db="UniProtKB">
        <authorList>
            <consortium name="WormBaseParasite"/>
        </authorList>
    </citation>
    <scope>IDENTIFICATION</scope>
</reference>
<evidence type="ECO:0000256" key="8">
    <source>
        <dbReference type="PROSITE-ProRule" id="PRU00042"/>
    </source>
</evidence>
<dbReference type="InterPro" id="IPR009057">
    <property type="entry name" value="Homeodomain-like_sf"/>
</dbReference>
<dbReference type="PANTHER" id="PTHR10865:SF29">
    <property type="entry name" value="METASTASIS ASSOCIATED 1-LIKE, ISOFORM D"/>
    <property type="match status" value="1"/>
</dbReference>
<evidence type="ECO:0000256" key="3">
    <source>
        <dbReference type="ARBA" id="ARBA00022771"/>
    </source>
</evidence>
<keyword evidence="6" id="KW-0539">Nucleus</keyword>
<evidence type="ECO:0000259" key="13">
    <source>
        <dbReference type="PROSITE" id="PS51156"/>
    </source>
</evidence>
<dbReference type="InterPro" id="IPR043151">
    <property type="entry name" value="BAH_sf"/>
</dbReference>
<dbReference type="GO" id="GO:0003714">
    <property type="term" value="F:transcription corepressor activity"/>
    <property type="evidence" value="ECO:0007669"/>
    <property type="project" value="TreeGrafter"/>
</dbReference>
<dbReference type="AlphaFoldDB" id="A0A068X293"/>
<gene>
    <name evidence="15" type="ORF">EgrG_000381900</name>
</gene>
<feature type="compositionally biased region" description="Basic and acidic residues" evidence="9">
    <location>
        <begin position="468"/>
        <end position="477"/>
    </location>
</feature>
<sequence length="794" mass="88970">MPRSRGVNVGFRNAHPNGDAAQAHELVKLGLTRYRVIWQKPRLLNSSRLWKMSSSNKYRVGDFVYFETNATAPYQIRRLDELVMTPNGVEAKVTCYFRRRDISNTLIQQAEKYYFQETDDASGETTPPLSDLQRHQVKHRELFHSRTIESLPATHIRGKCTVTLYNEVEPLTSYVEREDAFYYRLIYDPNTKRLQEDRGSMRIGSDFQCDIQPLLAKGEGDPRFKQNLEEILWNPLNSPSLSEMDTFISAVKAVGLYGRACDPASSLQNPLLINAAAAASRDVTLQFAHDILFRAGFDVQKAMTHLLPNGHPVVCKDELEMWTAHESSLFEEALGKQVKDFTHILTDSLPWKSSKSIVEMYYFWKTTDRYTRHRKNKMVTKEQKLKQVYIPDYSKPNSSVLYNRTDVNDRGCECCYVETSPQWYAWGPPNLMCRLCSGCWTYWKKYGGLKNPDKRGAPVNSRPSPEQRVQDRLEARKSAAAAATASTNSSSSIEGSGVGHQKAPPLHPYSDISLAPTVYRCNQPDCVKEFRSKENFAIHLAQVHSVTLISDGSSNIPVALAAAAGVFQHGAGTQGILTPPSIRIVRTLCPLLLRPAILARRPTKLANSTAQQRSPSEPIIPTDDLMVRLGNLAKSRIPALRDPQAVLKRKLPVRSLKSVVKKLLLRLGRNDDSAIITAPFKRSFDSASIAQNGDAANGVEQPAEKRPRIESVAQNCSSTNGRVGFFHFPPPLSPLPLLGPFVHGPFTCLFLPLFCPYCLAVSLRLFGRATSSTFHKLVFLCTLSLSLSPSTRLI</sequence>
<dbReference type="SUPFAM" id="SSF46689">
    <property type="entry name" value="Homeodomain-like"/>
    <property type="match status" value="1"/>
</dbReference>
<reference evidence="15 16" key="1">
    <citation type="journal article" date="2013" name="Nature">
        <title>The genomes of four tapeworm species reveal adaptations to parasitism.</title>
        <authorList>
            <person name="Tsai I.J."/>
            <person name="Zarowiecki M."/>
            <person name="Holroyd N."/>
            <person name="Garciarrubio A."/>
            <person name="Sanchez-Flores A."/>
            <person name="Brooks K.L."/>
            <person name="Tracey A."/>
            <person name="Bobes R.J."/>
            <person name="Fragoso G."/>
            <person name="Sciutto E."/>
            <person name="Aslett M."/>
            <person name="Beasley H."/>
            <person name="Bennett H.M."/>
            <person name="Cai J."/>
            <person name="Camicia F."/>
            <person name="Clark R."/>
            <person name="Cucher M."/>
            <person name="De Silva N."/>
            <person name="Day T.A."/>
            <person name="Deplazes P."/>
            <person name="Estrada K."/>
            <person name="Fernandez C."/>
            <person name="Holland P.W."/>
            <person name="Hou J."/>
            <person name="Hu S."/>
            <person name="Huckvale T."/>
            <person name="Hung S.S."/>
            <person name="Kamenetzky L."/>
            <person name="Keane J.A."/>
            <person name="Kiss F."/>
            <person name="Koziol U."/>
            <person name="Lambert O."/>
            <person name="Liu K."/>
            <person name="Luo X."/>
            <person name="Luo Y."/>
            <person name="Macchiaroli N."/>
            <person name="Nichol S."/>
            <person name="Paps J."/>
            <person name="Parkinson J."/>
            <person name="Pouchkina-Stantcheva N."/>
            <person name="Riddiford N."/>
            <person name="Rosenzvit M."/>
            <person name="Salinas G."/>
            <person name="Wasmuth J.D."/>
            <person name="Zamanian M."/>
            <person name="Zheng Y."/>
            <person name="Cai X."/>
            <person name="Soberon X."/>
            <person name="Olson P.D."/>
            <person name="Laclette J.P."/>
            <person name="Brehm K."/>
            <person name="Berriman M."/>
            <person name="Garciarrubio A."/>
            <person name="Bobes R.J."/>
            <person name="Fragoso G."/>
            <person name="Sanchez-Flores A."/>
            <person name="Estrada K."/>
            <person name="Cevallos M.A."/>
            <person name="Morett E."/>
            <person name="Gonzalez V."/>
            <person name="Portillo T."/>
            <person name="Ochoa-Leyva A."/>
            <person name="Jose M.V."/>
            <person name="Sciutto E."/>
            <person name="Landa A."/>
            <person name="Jimenez L."/>
            <person name="Valdes V."/>
            <person name="Carrero J.C."/>
            <person name="Larralde C."/>
            <person name="Morales-Montor J."/>
            <person name="Limon-Lason J."/>
            <person name="Soberon X."/>
            <person name="Laclette J.P."/>
        </authorList>
    </citation>
    <scope>NUCLEOTIDE SEQUENCE [LARGE SCALE GENOMIC DNA]</scope>
</reference>
<keyword evidence="2" id="KW-0479">Metal-binding</keyword>
<dbReference type="PROSITE" id="PS51293">
    <property type="entry name" value="SANT"/>
    <property type="match status" value="1"/>
</dbReference>
<keyword evidence="4" id="KW-0862">Zinc</keyword>
<dbReference type="PROSITE" id="PS51156">
    <property type="entry name" value="ELM2"/>
    <property type="match status" value="1"/>
</dbReference>
<name>A0A068X293_ECHGR</name>
<feature type="compositionally biased region" description="Low complexity" evidence="9">
    <location>
        <begin position="478"/>
        <end position="492"/>
    </location>
</feature>
<dbReference type="PROSITE" id="PS00028">
    <property type="entry name" value="ZINC_FINGER_C2H2_1"/>
    <property type="match status" value="1"/>
</dbReference>
<evidence type="ECO:0000256" key="10">
    <source>
        <dbReference type="SAM" id="Phobius"/>
    </source>
</evidence>
<dbReference type="CDD" id="cd00202">
    <property type="entry name" value="ZnF_GATA"/>
    <property type="match status" value="1"/>
</dbReference>
<dbReference type="SMART" id="SM00439">
    <property type="entry name" value="BAH"/>
    <property type="match status" value="1"/>
</dbReference>
<dbReference type="FunFam" id="1.10.10.60:FF:000012">
    <property type="entry name" value="Metastasis-associated 1 family, member 3"/>
    <property type="match status" value="1"/>
</dbReference>
<evidence type="ECO:0000313" key="17">
    <source>
        <dbReference type="WBParaSite" id="EgrG_000381900"/>
    </source>
</evidence>
<comment type="similarity">
    <text evidence="7">Belongs to the metastasis-associated protein family.</text>
</comment>
<feature type="region of interest" description="Disordered" evidence="9">
    <location>
        <begin position="453"/>
        <end position="502"/>
    </location>
</feature>
<evidence type="ECO:0000259" key="11">
    <source>
        <dbReference type="PROSITE" id="PS50157"/>
    </source>
</evidence>
<dbReference type="GO" id="GO:0000122">
    <property type="term" value="P:negative regulation of transcription by RNA polymerase II"/>
    <property type="evidence" value="ECO:0007669"/>
    <property type="project" value="TreeGrafter"/>
</dbReference>
<evidence type="ECO:0000256" key="7">
    <source>
        <dbReference type="ARBA" id="ARBA00093454"/>
    </source>
</evidence>